<comment type="caution">
    <text evidence="1">The sequence shown here is derived from an EMBL/GenBank/DDBJ whole genome shotgun (WGS) entry which is preliminary data.</text>
</comment>
<dbReference type="AlphaFoldDB" id="A0AAV3USJ8"/>
<accession>A0AAV3USJ8</accession>
<name>A0AAV3USJ8_9ALTE</name>
<organism evidence="1 2">
    <name type="scientific">Paraglaciecola chathamensis S18K6</name>
    <dbReference type="NCBI Taxonomy" id="1127672"/>
    <lineage>
        <taxon>Bacteria</taxon>
        <taxon>Pseudomonadati</taxon>
        <taxon>Pseudomonadota</taxon>
        <taxon>Gammaproteobacteria</taxon>
        <taxon>Alteromonadales</taxon>
        <taxon>Alteromonadaceae</taxon>
        <taxon>Paraglaciecola</taxon>
    </lineage>
</organism>
<gene>
    <name evidence="1" type="ORF">GCHA_0116</name>
</gene>
<sequence>MIVTRLLSINLSASLREQKPESLMNLFKRMLEEVVFEVFNLFHYMLVNAIRFAQAG</sequence>
<protein>
    <submittedName>
        <fullName evidence="1">Uncharacterized protein</fullName>
    </submittedName>
</protein>
<dbReference type="EMBL" id="BAEM01000003">
    <property type="protein sequence ID" value="GAC08082.1"/>
    <property type="molecule type" value="Genomic_DNA"/>
</dbReference>
<evidence type="ECO:0000313" key="2">
    <source>
        <dbReference type="Proteomes" id="UP000006320"/>
    </source>
</evidence>
<evidence type="ECO:0000313" key="1">
    <source>
        <dbReference type="EMBL" id="GAC08082.1"/>
    </source>
</evidence>
<proteinExistence type="predicted"/>
<dbReference type="Proteomes" id="UP000006320">
    <property type="component" value="Unassembled WGS sequence"/>
</dbReference>
<reference evidence="1 2" key="1">
    <citation type="journal article" date="2017" name="Antonie Van Leeuwenhoek">
        <title>Rhizobium rhizosphaerae sp. nov., a novel species isolated from rice rhizosphere.</title>
        <authorList>
            <person name="Zhao J.J."/>
            <person name="Zhang J."/>
            <person name="Zhang R.J."/>
            <person name="Zhang C.W."/>
            <person name="Yin H.Q."/>
            <person name="Zhang X.X."/>
        </authorList>
    </citation>
    <scope>NUCLEOTIDE SEQUENCE [LARGE SCALE GENOMIC DNA]</scope>
    <source>
        <strain evidence="1 2">S18K6</strain>
    </source>
</reference>